<organism evidence="1 2">
    <name type="scientific">Roseomonas elaeocarpi</name>
    <dbReference type="NCBI Taxonomy" id="907779"/>
    <lineage>
        <taxon>Bacteria</taxon>
        <taxon>Pseudomonadati</taxon>
        <taxon>Pseudomonadota</taxon>
        <taxon>Alphaproteobacteria</taxon>
        <taxon>Acetobacterales</taxon>
        <taxon>Roseomonadaceae</taxon>
        <taxon>Roseomonas</taxon>
    </lineage>
</organism>
<sequence length="93" mass="10645">MADPRDISPSICVQFGPQGGPVWRYRGALIETGSTRNGAQNYLRLFRHPCDGLRFDDPSDIVNLVDWWIDGNQTDERALQILEIGRALQRRDF</sequence>
<keyword evidence="2" id="KW-1185">Reference proteome</keyword>
<protein>
    <submittedName>
        <fullName evidence="1">Uncharacterized protein</fullName>
    </submittedName>
</protein>
<proteinExistence type="predicted"/>
<reference evidence="1 2" key="1">
    <citation type="submission" date="2024-09" db="EMBL/GenBank/DDBJ databases">
        <authorList>
            <person name="Sun Q."/>
            <person name="Mori K."/>
        </authorList>
    </citation>
    <scope>NUCLEOTIDE SEQUENCE [LARGE SCALE GENOMIC DNA]</scope>
    <source>
        <strain evidence="1 2">TBRC 5777</strain>
    </source>
</reference>
<gene>
    <name evidence="1" type="ORF">ACFFGY_00740</name>
</gene>
<comment type="caution">
    <text evidence="1">The sequence shown here is derived from an EMBL/GenBank/DDBJ whole genome shotgun (WGS) entry which is preliminary data.</text>
</comment>
<evidence type="ECO:0000313" key="2">
    <source>
        <dbReference type="Proteomes" id="UP001589865"/>
    </source>
</evidence>
<accession>A0ABV6JQ79</accession>
<name>A0ABV6JQ79_9PROT</name>
<dbReference type="RefSeq" id="WP_377042432.1">
    <property type="nucleotide sequence ID" value="NZ_JBHLUN010000001.1"/>
</dbReference>
<evidence type="ECO:0000313" key="1">
    <source>
        <dbReference type="EMBL" id="MFC0406753.1"/>
    </source>
</evidence>
<dbReference type="Proteomes" id="UP001589865">
    <property type="component" value="Unassembled WGS sequence"/>
</dbReference>
<dbReference type="EMBL" id="JBHLUN010000001">
    <property type="protein sequence ID" value="MFC0406753.1"/>
    <property type="molecule type" value="Genomic_DNA"/>
</dbReference>